<feature type="region of interest" description="Disordered" evidence="1">
    <location>
        <begin position="332"/>
        <end position="361"/>
    </location>
</feature>
<comment type="caution">
    <text evidence="2">The sequence shown here is derived from an EMBL/GenBank/DDBJ whole genome shotgun (WGS) entry which is preliminary data.</text>
</comment>
<keyword evidence="3" id="KW-1185">Reference proteome</keyword>
<proteinExistence type="predicted"/>
<feature type="compositionally biased region" description="Polar residues" evidence="1">
    <location>
        <begin position="332"/>
        <end position="346"/>
    </location>
</feature>
<dbReference type="AlphaFoldDB" id="A0A507C5P5"/>
<gene>
    <name evidence="2" type="ORF">SeMB42_g07234</name>
</gene>
<dbReference type="EMBL" id="QEAN01000484">
    <property type="protein sequence ID" value="TPX34972.1"/>
    <property type="molecule type" value="Genomic_DNA"/>
</dbReference>
<dbReference type="Proteomes" id="UP000317494">
    <property type="component" value="Unassembled WGS sequence"/>
</dbReference>
<evidence type="ECO:0000313" key="2">
    <source>
        <dbReference type="EMBL" id="TPX34972.1"/>
    </source>
</evidence>
<sequence>AQKLADLQAENVSKLRCLNPLKICKHAEGSVRSHNDMEAVPELRKAQRLFTAANVVKEEAEGVGEVCTQLMKAGLPLVVREAENSQQFANLQAQHAENLDSLRSISQQLANLQVAHIANVHSLQDFVKERSAQGGEIDWRLFESRQLADLQSQHELNADSLHSFDEQLANLQVEHERRIAQLGRVKGDINRRLAYTQQLANLQLEHSQQLANLQIAHIANVFSLHRFVQRRYTQSQQFANLQAQHAENLDSVPSFTQQLAHLQAEHEQQIAQLYLAESSAPEEQIAQLDRVESIAPGEGINRRLAYTQQLANLQLEHETRISELHQAVANSAGPSAWGNTQGSRSPDLSVAGSFGSDIFPR</sequence>
<evidence type="ECO:0000256" key="1">
    <source>
        <dbReference type="SAM" id="MobiDB-lite"/>
    </source>
</evidence>
<feature type="non-terminal residue" evidence="2">
    <location>
        <position position="1"/>
    </location>
</feature>
<accession>A0A507C5P5</accession>
<organism evidence="2 3">
    <name type="scientific">Synchytrium endobioticum</name>
    <dbReference type="NCBI Taxonomy" id="286115"/>
    <lineage>
        <taxon>Eukaryota</taxon>
        <taxon>Fungi</taxon>
        <taxon>Fungi incertae sedis</taxon>
        <taxon>Chytridiomycota</taxon>
        <taxon>Chytridiomycota incertae sedis</taxon>
        <taxon>Chytridiomycetes</taxon>
        <taxon>Synchytriales</taxon>
        <taxon>Synchytriaceae</taxon>
        <taxon>Synchytrium</taxon>
    </lineage>
</organism>
<reference evidence="2 3" key="1">
    <citation type="journal article" date="2019" name="Sci. Rep.">
        <title>Comparative genomics of chytrid fungi reveal insights into the obligate biotrophic and pathogenic lifestyle of Synchytrium endobioticum.</title>
        <authorList>
            <person name="van de Vossenberg B.T.L.H."/>
            <person name="Warris S."/>
            <person name="Nguyen H.D.T."/>
            <person name="van Gent-Pelzer M.P.E."/>
            <person name="Joly D.L."/>
            <person name="van de Geest H.C."/>
            <person name="Bonants P.J.M."/>
            <person name="Smith D.S."/>
            <person name="Levesque C.A."/>
            <person name="van der Lee T.A.J."/>
        </authorList>
    </citation>
    <scope>NUCLEOTIDE SEQUENCE [LARGE SCALE GENOMIC DNA]</scope>
    <source>
        <strain evidence="2 3">MB42</strain>
    </source>
</reference>
<name>A0A507C5P5_9FUNG</name>
<protein>
    <submittedName>
        <fullName evidence="2">Uncharacterized protein</fullName>
    </submittedName>
</protein>
<evidence type="ECO:0000313" key="3">
    <source>
        <dbReference type="Proteomes" id="UP000317494"/>
    </source>
</evidence>
<dbReference type="VEuPathDB" id="FungiDB:SeMB42_g07234"/>